<evidence type="ECO:0000313" key="3">
    <source>
        <dbReference type="Proteomes" id="UP001233999"/>
    </source>
</evidence>
<feature type="non-terminal residue" evidence="2">
    <location>
        <position position="1"/>
    </location>
</feature>
<reference evidence="2" key="1">
    <citation type="journal article" date="2023" name="IScience">
        <title>Live-bearing cockroach genome reveals convergent evolutionary mechanisms linked to viviparity in insects and beyond.</title>
        <authorList>
            <person name="Fouks B."/>
            <person name="Harrison M.C."/>
            <person name="Mikhailova A.A."/>
            <person name="Marchal E."/>
            <person name="English S."/>
            <person name="Carruthers M."/>
            <person name="Jennings E.C."/>
            <person name="Chiamaka E.L."/>
            <person name="Frigard R.A."/>
            <person name="Pippel M."/>
            <person name="Attardo G.M."/>
            <person name="Benoit J.B."/>
            <person name="Bornberg-Bauer E."/>
            <person name="Tobe S.S."/>
        </authorList>
    </citation>
    <scope>NUCLEOTIDE SEQUENCE</scope>
    <source>
        <strain evidence="2">Stay&amp;Tobe</strain>
    </source>
</reference>
<protein>
    <submittedName>
        <fullName evidence="2">Uncharacterized protein</fullName>
    </submittedName>
</protein>
<feature type="region of interest" description="Disordered" evidence="1">
    <location>
        <begin position="33"/>
        <end position="58"/>
    </location>
</feature>
<feature type="non-terminal residue" evidence="2">
    <location>
        <position position="58"/>
    </location>
</feature>
<evidence type="ECO:0000313" key="2">
    <source>
        <dbReference type="EMBL" id="KAJ9589941.1"/>
    </source>
</evidence>
<dbReference type="Proteomes" id="UP001233999">
    <property type="component" value="Unassembled WGS sequence"/>
</dbReference>
<proteinExistence type="predicted"/>
<sequence length="58" mass="6855">NTKHDMRYDRSFYRKRKKKLSWKSIDQPAKGAEINLQDGQPQNDNRQSTILSNTCQSK</sequence>
<dbReference type="AlphaFoldDB" id="A0AAD8A082"/>
<reference evidence="2" key="2">
    <citation type="submission" date="2023-05" db="EMBL/GenBank/DDBJ databases">
        <authorList>
            <person name="Fouks B."/>
        </authorList>
    </citation>
    <scope>NUCLEOTIDE SEQUENCE</scope>
    <source>
        <strain evidence="2">Stay&amp;Tobe</strain>
        <tissue evidence="2">Testes</tissue>
    </source>
</reference>
<name>A0AAD8A082_DIPPU</name>
<gene>
    <name evidence="2" type="ORF">L9F63_016925</name>
</gene>
<accession>A0AAD8A082</accession>
<comment type="caution">
    <text evidence="2">The sequence shown here is derived from an EMBL/GenBank/DDBJ whole genome shotgun (WGS) entry which is preliminary data.</text>
</comment>
<evidence type="ECO:0000256" key="1">
    <source>
        <dbReference type="SAM" id="MobiDB-lite"/>
    </source>
</evidence>
<keyword evidence="3" id="KW-1185">Reference proteome</keyword>
<dbReference type="EMBL" id="JASPKZ010004581">
    <property type="protein sequence ID" value="KAJ9589941.1"/>
    <property type="molecule type" value="Genomic_DNA"/>
</dbReference>
<feature type="compositionally biased region" description="Polar residues" evidence="1">
    <location>
        <begin position="37"/>
        <end position="58"/>
    </location>
</feature>
<organism evidence="2 3">
    <name type="scientific">Diploptera punctata</name>
    <name type="common">Pacific beetle cockroach</name>
    <dbReference type="NCBI Taxonomy" id="6984"/>
    <lineage>
        <taxon>Eukaryota</taxon>
        <taxon>Metazoa</taxon>
        <taxon>Ecdysozoa</taxon>
        <taxon>Arthropoda</taxon>
        <taxon>Hexapoda</taxon>
        <taxon>Insecta</taxon>
        <taxon>Pterygota</taxon>
        <taxon>Neoptera</taxon>
        <taxon>Polyneoptera</taxon>
        <taxon>Dictyoptera</taxon>
        <taxon>Blattodea</taxon>
        <taxon>Blaberoidea</taxon>
        <taxon>Blaberidae</taxon>
        <taxon>Diplopterinae</taxon>
        <taxon>Diploptera</taxon>
    </lineage>
</organism>